<dbReference type="Pfam" id="PF00650">
    <property type="entry name" value="CRAL_TRIO"/>
    <property type="match status" value="1"/>
</dbReference>
<dbReference type="GO" id="GO:0016020">
    <property type="term" value="C:membrane"/>
    <property type="evidence" value="ECO:0007669"/>
    <property type="project" value="TreeGrafter"/>
</dbReference>
<accession>A0A8X7C5P3</accession>
<evidence type="ECO:0000259" key="1">
    <source>
        <dbReference type="PROSITE" id="PS50191"/>
    </source>
</evidence>
<dbReference type="SMART" id="SM01100">
    <property type="entry name" value="CRAL_TRIO_N"/>
    <property type="match status" value="1"/>
</dbReference>
<comment type="caution">
    <text evidence="2">The sequence shown here is derived from an EMBL/GenBank/DDBJ whole genome shotgun (WGS) entry which is preliminary data.</text>
</comment>
<dbReference type="PANTHER" id="PTHR10174:SF208">
    <property type="entry name" value="CRAL-TRIO DOMAIN-CONTAINING PROTEIN DDB_G0278031"/>
    <property type="match status" value="1"/>
</dbReference>
<dbReference type="InterPro" id="IPR036273">
    <property type="entry name" value="CRAL/TRIO_N_dom_sf"/>
</dbReference>
<dbReference type="InterPro" id="IPR001251">
    <property type="entry name" value="CRAL-TRIO_dom"/>
</dbReference>
<evidence type="ECO:0000313" key="3">
    <source>
        <dbReference type="Proteomes" id="UP000886998"/>
    </source>
</evidence>
<dbReference type="Gene3D" id="3.40.525.10">
    <property type="entry name" value="CRAL-TRIO lipid binding domain"/>
    <property type="match status" value="1"/>
</dbReference>
<dbReference type="EMBL" id="BMAV01010079">
    <property type="protein sequence ID" value="GFY54918.1"/>
    <property type="molecule type" value="Genomic_DNA"/>
</dbReference>
<protein>
    <submittedName>
        <fullName evidence="2">Clavesin-2</fullName>
    </submittedName>
</protein>
<dbReference type="CDD" id="cd00170">
    <property type="entry name" value="SEC14"/>
    <property type="match status" value="1"/>
</dbReference>
<reference evidence="2" key="1">
    <citation type="submission" date="2020-08" db="EMBL/GenBank/DDBJ databases">
        <title>Multicomponent nature underlies the extraordinary mechanical properties of spider dragline silk.</title>
        <authorList>
            <person name="Kono N."/>
            <person name="Nakamura H."/>
            <person name="Mori M."/>
            <person name="Yoshida Y."/>
            <person name="Ohtoshi R."/>
            <person name="Malay A.D."/>
            <person name="Moran D.A.P."/>
            <person name="Tomita M."/>
            <person name="Numata K."/>
            <person name="Arakawa K."/>
        </authorList>
    </citation>
    <scope>NUCLEOTIDE SEQUENCE</scope>
</reference>
<evidence type="ECO:0000313" key="2">
    <source>
        <dbReference type="EMBL" id="GFY54918.1"/>
    </source>
</evidence>
<dbReference type="GO" id="GO:1902936">
    <property type="term" value="F:phosphatidylinositol bisphosphate binding"/>
    <property type="evidence" value="ECO:0007669"/>
    <property type="project" value="TreeGrafter"/>
</dbReference>
<dbReference type="SUPFAM" id="SSF46938">
    <property type="entry name" value="CRAL/TRIO N-terminal domain"/>
    <property type="match status" value="1"/>
</dbReference>
<dbReference type="InterPro" id="IPR036865">
    <property type="entry name" value="CRAL-TRIO_dom_sf"/>
</dbReference>
<dbReference type="InterPro" id="IPR011074">
    <property type="entry name" value="CRAL/TRIO_N_dom"/>
</dbReference>
<feature type="domain" description="CRAL-TRIO" evidence="1">
    <location>
        <begin position="130"/>
        <end position="192"/>
    </location>
</feature>
<gene>
    <name evidence="2" type="primary">Clvs2_0</name>
    <name evidence="2" type="ORF">TNIN_393531</name>
</gene>
<dbReference type="AlphaFoldDB" id="A0A8X7C5P3"/>
<dbReference type="OrthoDB" id="7837562at2759"/>
<dbReference type="SUPFAM" id="SSF52087">
    <property type="entry name" value="CRAL/TRIO domain"/>
    <property type="match status" value="1"/>
</dbReference>
<dbReference type="Gene3D" id="1.10.8.20">
    <property type="entry name" value="N-terminal domain of phosphatidylinositol transfer protein sec14p"/>
    <property type="match status" value="1"/>
</dbReference>
<dbReference type="Proteomes" id="UP000886998">
    <property type="component" value="Unassembled WGS sequence"/>
</dbReference>
<keyword evidence="3" id="KW-1185">Reference proteome</keyword>
<organism evidence="2 3">
    <name type="scientific">Trichonephila inaurata madagascariensis</name>
    <dbReference type="NCBI Taxonomy" id="2747483"/>
    <lineage>
        <taxon>Eukaryota</taxon>
        <taxon>Metazoa</taxon>
        <taxon>Ecdysozoa</taxon>
        <taxon>Arthropoda</taxon>
        <taxon>Chelicerata</taxon>
        <taxon>Arachnida</taxon>
        <taxon>Araneae</taxon>
        <taxon>Araneomorphae</taxon>
        <taxon>Entelegynae</taxon>
        <taxon>Araneoidea</taxon>
        <taxon>Nephilidae</taxon>
        <taxon>Trichonephila</taxon>
        <taxon>Trichonephila inaurata</taxon>
    </lineage>
</organism>
<sequence length="211" mass="24884">MIISSEGLYPFRAFSIPDKFKQKAKDELFETDENRDTAIQRLRELVTDDTDLGCRVTDDFLLKFLRARKFNIPKAFNLVKKHMSFKKKNQDIFTDMDFEVLSKLIKQKVFSFLPYRCKDGSAVFLVHLGRFKEIHILNMSLTFQLAWKLISPFLSEKLKKRMVFHDDYKGLNKYFPTSIIPVELDGELKECDTIPWLKIATRPENLQKLAY</sequence>
<proteinExistence type="predicted"/>
<dbReference type="PROSITE" id="PS50191">
    <property type="entry name" value="CRAL_TRIO"/>
    <property type="match status" value="1"/>
</dbReference>
<dbReference type="PANTHER" id="PTHR10174">
    <property type="entry name" value="ALPHA-TOCOPHEROL TRANSFER PROTEIN-RELATED"/>
    <property type="match status" value="1"/>
</dbReference>
<dbReference type="Pfam" id="PF03765">
    <property type="entry name" value="CRAL_TRIO_N"/>
    <property type="match status" value="1"/>
</dbReference>
<name>A0A8X7C5P3_9ARAC</name>